<dbReference type="NCBIfam" id="TIGR01143">
    <property type="entry name" value="murF"/>
    <property type="match status" value="1"/>
</dbReference>
<evidence type="ECO:0000313" key="16">
    <source>
        <dbReference type="Proteomes" id="UP001388259"/>
    </source>
</evidence>
<keyword evidence="9 10" id="KW-0961">Cell wall biogenesis/degradation</keyword>
<protein>
    <recommendedName>
        <fullName evidence="10 11">UDP-N-acetylmuramoyl-tripeptide--D-alanyl-D-alanine ligase</fullName>
        <ecNumber evidence="10 11">6.3.2.10</ecNumber>
    </recommendedName>
    <alternativeName>
        <fullName evidence="10">D-alanyl-D-alanine-adding enzyme</fullName>
    </alternativeName>
</protein>
<evidence type="ECO:0000256" key="4">
    <source>
        <dbReference type="ARBA" id="ARBA00022741"/>
    </source>
</evidence>
<dbReference type="HAMAP" id="MF_02019">
    <property type="entry name" value="MurF"/>
    <property type="match status" value="1"/>
</dbReference>
<evidence type="ECO:0000313" key="17">
    <source>
        <dbReference type="Proteomes" id="UP001390963"/>
    </source>
</evidence>
<evidence type="ECO:0000256" key="1">
    <source>
        <dbReference type="ARBA" id="ARBA00022490"/>
    </source>
</evidence>
<dbReference type="InterPro" id="IPR051046">
    <property type="entry name" value="MurCDEF_CellWall_CoF430Synth"/>
</dbReference>
<dbReference type="AlphaFoldDB" id="A0AB35YVL2"/>
<dbReference type="GO" id="GO:0009252">
    <property type="term" value="P:peptidoglycan biosynthetic process"/>
    <property type="evidence" value="ECO:0007669"/>
    <property type="project" value="UniProtKB-UniRule"/>
</dbReference>
<dbReference type="PANTHER" id="PTHR43024">
    <property type="entry name" value="UDP-N-ACETYLMURAMOYL-TRIPEPTIDE--D-ALANYL-D-ALANINE LIGASE"/>
    <property type="match status" value="1"/>
</dbReference>
<evidence type="ECO:0000256" key="6">
    <source>
        <dbReference type="ARBA" id="ARBA00022960"/>
    </source>
</evidence>
<dbReference type="Pfam" id="PF02875">
    <property type="entry name" value="Mur_ligase_C"/>
    <property type="match status" value="1"/>
</dbReference>
<keyword evidence="4 10" id="KW-0547">Nucleotide-binding</keyword>
<feature type="binding site" evidence="10">
    <location>
        <begin position="98"/>
        <end position="104"/>
    </location>
    <ligand>
        <name>ATP</name>
        <dbReference type="ChEBI" id="CHEBI:30616"/>
    </ligand>
</feature>
<organism evidence="14 16">
    <name type="scientific">Aequorivita flava</name>
    <dbReference type="NCBI Taxonomy" id="3114371"/>
    <lineage>
        <taxon>Bacteria</taxon>
        <taxon>Pseudomonadati</taxon>
        <taxon>Bacteroidota</taxon>
        <taxon>Flavobacteriia</taxon>
        <taxon>Flavobacteriales</taxon>
        <taxon>Flavobacteriaceae</taxon>
        <taxon>Aequorivita</taxon>
    </lineage>
</organism>
<dbReference type="GO" id="GO:0005524">
    <property type="term" value="F:ATP binding"/>
    <property type="evidence" value="ECO:0007669"/>
    <property type="project" value="UniProtKB-UniRule"/>
</dbReference>
<dbReference type="GO" id="GO:0047480">
    <property type="term" value="F:UDP-N-acetylmuramoyl-tripeptide-D-alanyl-D-alanine ligase activity"/>
    <property type="evidence" value="ECO:0007669"/>
    <property type="project" value="UniProtKB-UniRule"/>
</dbReference>
<dbReference type="EMBL" id="JBANCF010000003">
    <property type="protein sequence ID" value="MEM0572954.1"/>
    <property type="molecule type" value="Genomic_DNA"/>
</dbReference>
<comment type="similarity">
    <text evidence="10">Belongs to the MurCDEF family. MurF subfamily.</text>
</comment>
<reference evidence="14 17" key="1">
    <citation type="submission" date="2024-01" db="EMBL/GenBank/DDBJ databases">
        <title>Aequorivita flavus sp. nov., isolated from deep-sea sediment.</title>
        <authorList>
            <person name="Chen X."/>
        </authorList>
    </citation>
    <scope>NUCLEOTIDE SEQUENCE</scope>
    <source>
        <strain evidence="14">MCCC 1A16923</strain>
        <strain evidence="15 17">MCCC 1A16935</strain>
    </source>
</reference>
<dbReference type="PANTHER" id="PTHR43024:SF1">
    <property type="entry name" value="UDP-N-ACETYLMURAMOYL-TRIPEPTIDE--D-ALANYL-D-ALANINE LIGASE"/>
    <property type="match status" value="1"/>
</dbReference>
<comment type="function">
    <text evidence="10 11">Involved in cell wall formation. Catalyzes the final step in the synthesis of UDP-N-acetylmuramoyl-pentapeptide, the precursor of murein.</text>
</comment>
<sequence>MNIASLHTYFLQSSGVCTDTRKIEKNCLFFALKGENFNGNLFAQEALDKGAFKVIVDETAFHKNTGETILVENVLLTLQQLARFHRKNLNLPIISLTGSNGKTTSKELINAVLSQKFNTVATQGNLNNHIGVPLTLLNMNKETEIGIVEMGANHLGEIKMLSEIADPDYGYITNFGKAHLEGFGSLDGVVQGKTELYQYLKKHKKKIFVNANDLKQLNKSENSERVTFGTKHSDYNIELLDGSHQLLVAFNNTEIQSNLVGAYNFANLSAAIAIGAFFNISAKEIKVGIESYTPSNNRSQLIKKGTNTVLMDAYNANPTSMMAALENFKQAKGETKIMYLGDMFELGKEAETEHQNIVDFLAENPFGNVYLVGSNFFKTVHNSSHIKQFETFDELRETLKTNPPKNATILIKASRGMALERILDFL</sequence>
<dbReference type="InterPro" id="IPR013221">
    <property type="entry name" value="Mur_ligase_cen"/>
</dbReference>
<keyword evidence="6 10" id="KW-0133">Cell shape</keyword>
<keyword evidence="5 10" id="KW-0067">ATP-binding</keyword>
<dbReference type="Gene3D" id="3.90.190.20">
    <property type="entry name" value="Mur ligase, C-terminal domain"/>
    <property type="match status" value="1"/>
</dbReference>
<evidence type="ECO:0000256" key="8">
    <source>
        <dbReference type="ARBA" id="ARBA00023306"/>
    </source>
</evidence>
<evidence type="ECO:0000313" key="14">
    <source>
        <dbReference type="EMBL" id="MEM0518114.1"/>
    </source>
</evidence>
<dbReference type="EMBL" id="JAZBJM010000003">
    <property type="protein sequence ID" value="MEM0518114.1"/>
    <property type="molecule type" value="Genomic_DNA"/>
</dbReference>
<dbReference type="InterPro" id="IPR036565">
    <property type="entry name" value="Mur-like_cat_sf"/>
</dbReference>
<evidence type="ECO:0000256" key="5">
    <source>
        <dbReference type="ARBA" id="ARBA00022840"/>
    </source>
</evidence>
<dbReference type="EC" id="6.3.2.10" evidence="10 11"/>
<evidence type="ECO:0000256" key="9">
    <source>
        <dbReference type="ARBA" id="ARBA00023316"/>
    </source>
</evidence>
<dbReference type="Proteomes" id="UP001388259">
    <property type="component" value="Unassembled WGS sequence"/>
</dbReference>
<evidence type="ECO:0000259" key="13">
    <source>
        <dbReference type="Pfam" id="PF08245"/>
    </source>
</evidence>
<dbReference type="InterPro" id="IPR035911">
    <property type="entry name" value="MurE/MurF_N"/>
</dbReference>
<dbReference type="SUPFAM" id="SSF63418">
    <property type="entry name" value="MurE/MurF N-terminal domain"/>
    <property type="match status" value="1"/>
</dbReference>
<comment type="pathway">
    <text evidence="10 11">Cell wall biogenesis; peptidoglycan biosynthesis.</text>
</comment>
<feature type="domain" description="Mur ligase C-terminal" evidence="12">
    <location>
        <begin position="298"/>
        <end position="415"/>
    </location>
</feature>
<keyword evidence="7 10" id="KW-0573">Peptidoglycan synthesis</keyword>
<dbReference type="SUPFAM" id="SSF53244">
    <property type="entry name" value="MurD-like peptide ligases, peptide-binding domain"/>
    <property type="match status" value="1"/>
</dbReference>
<dbReference type="GO" id="GO:0008360">
    <property type="term" value="P:regulation of cell shape"/>
    <property type="evidence" value="ECO:0007669"/>
    <property type="project" value="UniProtKB-KW"/>
</dbReference>
<dbReference type="Proteomes" id="UP001390963">
    <property type="component" value="Unassembled WGS sequence"/>
</dbReference>
<keyword evidence="17" id="KW-1185">Reference proteome</keyword>
<proteinExistence type="inferred from homology"/>
<dbReference type="InterPro" id="IPR004101">
    <property type="entry name" value="Mur_ligase_C"/>
</dbReference>
<evidence type="ECO:0000259" key="12">
    <source>
        <dbReference type="Pfam" id="PF02875"/>
    </source>
</evidence>
<evidence type="ECO:0000313" key="15">
    <source>
        <dbReference type="EMBL" id="MEM0572954.1"/>
    </source>
</evidence>
<dbReference type="GO" id="GO:0071555">
    <property type="term" value="P:cell wall organization"/>
    <property type="evidence" value="ECO:0007669"/>
    <property type="project" value="UniProtKB-KW"/>
</dbReference>
<evidence type="ECO:0000256" key="2">
    <source>
        <dbReference type="ARBA" id="ARBA00022598"/>
    </source>
</evidence>
<evidence type="ECO:0000256" key="11">
    <source>
        <dbReference type="RuleBase" id="RU004136"/>
    </source>
</evidence>
<comment type="caution">
    <text evidence="14">The sequence shown here is derived from an EMBL/GenBank/DDBJ whole genome shotgun (WGS) entry which is preliminary data.</text>
</comment>
<keyword evidence="1 10" id="KW-0963">Cytoplasm</keyword>
<dbReference type="GO" id="GO:0005737">
    <property type="term" value="C:cytoplasm"/>
    <property type="evidence" value="ECO:0007669"/>
    <property type="project" value="UniProtKB-SubCell"/>
</dbReference>
<dbReference type="InterPro" id="IPR036615">
    <property type="entry name" value="Mur_ligase_C_dom_sf"/>
</dbReference>
<evidence type="ECO:0000256" key="7">
    <source>
        <dbReference type="ARBA" id="ARBA00022984"/>
    </source>
</evidence>
<feature type="domain" description="Mur ligase central" evidence="13">
    <location>
        <begin position="97"/>
        <end position="274"/>
    </location>
</feature>
<gene>
    <name evidence="10 14" type="primary">murF</name>
    <name evidence="15" type="ORF">VZD24_05455</name>
    <name evidence="14" type="ORF">VZD85_07115</name>
</gene>
<comment type="subcellular location">
    <subcellularLocation>
        <location evidence="10 11">Cytoplasm</location>
    </subcellularLocation>
</comment>
<dbReference type="RefSeq" id="WP_342687123.1">
    <property type="nucleotide sequence ID" value="NZ_JAZBJM010000003.1"/>
</dbReference>
<keyword evidence="8 10" id="KW-0131">Cell cycle</keyword>
<dbReference type="Gene3D" id="3.40.1390.10">
    <property type="entry name" value="MurE/MurF, N-terminal domain"/>
    <property type="match status" value="1"/>
</dbReference>
<keyword evidence="3 10" id="KW-0132">Cell division</keyword>
<evidence type="ECO:0000256" key="10">
    <source>
        <dbReference type="HAMAP-Rule" id="MF_02019"/>
    </source>
</evidence>
<dbReference type="SUPFAM" id="SSF53623">
    <property type="entry name" value="MurD-like peptide ligases, catalytic domain"/>
    <property type="match status" value="1"/>
</dbReference>
<dbReference type="InterPro" id="IPR005863">
    <property type="entry name" value="UDP-N-AcMur_synth"/>
</dbReference>
<evidence type="ECO:0000256" key="3">
    <source>
        <dbReference type="ARBA" id="ARBA00022618"/>
    </source>
</evidence>
<keyword evidence="2 10" id="KW-0436">Ligase</keyword>
<dbReference type="Gene3D" id="3.40.1190.10">
    <property type="entry name" value="Mur-like, catalytic domain"/>
    <property type="match status" value="1"/>
</dbReference>
<dbReference type="GO" id="GO:0051301">
    <property type="term" value="P:cell division"/>
    <property type="evidence" value="ECO:0007669"/>
    <property type="project" value="UniProtKB-KW"/>
</dbReference>
<comment type="catalytic activity">
    <reaction evidence="10 11">
        <text>D-alanyl-D-alanine + UDP-N-acetyl-alpha-D-muramoyl-L-alanyl-gamma-D-glutamyl-meso-2,6-diaminopimelate + ATP = UDP-N-acetyl-alpha-D-muramoyl-L-alanyl-gamma-D-glutamyl-meso-2,6-diaminopimeloyl-D-alanyl-D-alanine + ADP + phosphate + H(+)</text>
        <dbReference type="Rhea" id="RHEA:28374"/>
        <dbReference type="ChEBI" id="CHEBI:15378"/>
        <dbReference type="ChEBI" id="CHEBI:30616"/>
        <dbReference type="ChEBI" id="CHEBI:43474"/>
        <dbReference type="ChEBI" id="CHEBI:57822"/>
        <dbReference type="ChEBI" id="CHEBI:61386"/>
        <dbReference type="ChEBI" id="CHEBI:83905"/>
        <dbReference type="ChEBI" id="CHEBI:456216"/>
        <dbReference type="EC" id="6.3.2.10"/>
    </reaction>
</comment>
<dbReference type="Pfam" id="PF08245">
    <property type="entry name" value="Mur_ligase_M"/>
    <property type="match status" value="1"/>
</dbReference>
<name>A0AB35YVL2_9FLAO</name>
<accession>A0AB35YVL2</accession>